<dbReference type="InterPro" id="IPR027417">
    <property type="entry name" value="P-loop_NTPase"/>
</dbReference>
<evidence type="ECO:0000256" key="3">
    <source>
        <dbReference type="PROSITE-ProRule" id="PRU00339"/>
    </source>
</evidence>
<feature type="compositionally biased region" description="Gly residues" evidence="4">
    <location>
        <begin position="1270"/>
        <end position="1280"/>
    </location>
</feature>
<protein>
    <recommendedName>
        <fullName evidence="5">Orc1-like AAA ATPase domain-containing protein</fullName>
    </recommendedName>
</protein>
<dbReference type="SMART" id="SM00028">
    <property type="entry name" value="TPR"/>
    <property type="match status" value="15"/>
</dbReference>
<dbReference type="PROSITE" id="PS50005">
    <property type="entry name" value="TPR"/>
    <property type="match status" value="6"/>
</dbReference>
<feature type="repeat" description="TPR" evidence="3">
    <location>
        <begin position="730"/>
        <end position="763"/>
    </location>
</feature>
<dbReference type="Proteomes" id="UP000244201">
    <property type="component" value="Chromosome"/>
</dbReference>
<dbReference type="PROSITE" id="PS50293">
    <property type="entry name" value="TPR_REGION"/>
    <property type="match status" value="1"/>
</dbReference>
<dbReference type="OrthoDB" id="9814944at2"/>
<evidence type="ECO:0000313" key="7">
    <source>
        <dbReference type="Proteomes" id="UP000244201"/>
    </source>
</evidence>
<feature type="repeat" description="TPR" evidence="3">
    <location>
        <begin position="594"/>
        <end position="627"/>
    </location>
</feature>
<dbReference type="EMBL" id="CP026304">
    <property type="protein sequence ID" value="AVZ73610.1"/>
    <property type="molecule type" value="Genomic_DNA"/>
</dbReference>
<accession>A0A2R4T382</accession>
<feature type="repeat" description="TPR" evidence="3">
    <location>
        <begin position="798"/>
        <end position="831"/>
    </location>
</feature>
<evidence type="ECO:0000313" key="6">
    <source>
        <dbReference type="EMBL" id="AVZ73610.1"/>
    </source>
</evidence>
<dbReference type="PANTHER" id="PTHR44858">
    <property type="entry name" value="TETRATRICOPEPTIDE REPEAT PROTEIN 6"/>
    <property type="match status" value="1"/>
</dbReference>
<feature type="compositionally biased region" description="Basic residues" evidence="4">
    <location>
        <begin position="1199"/>
        <end position="1213"/>
    </location>
</feature>
<dbReference type="Pfam" id="PF00515">
    <property type="entry name" value="TPR_1"/>
    <property type="match status" value="1"/>
</dbReference>
<evidence type="ECO:0000259" key="5">
    <source>
        <dbReference type="Pfam" id="PF13191"/>
    </source>
</evidence>
<feature type="compositionally biased region" description="Basic residues" evidence="4">
    <location>
        <begin position="1363"/>
        <end position="1408"/>
    </location>
</feature>
<keyword evidence="1" id="KW-0677">Repeat</keyword>
<evidence type="ECO:0000256" key="4">
    <source>
        <dbReference type="SAM" id="MobiDB-lite"/>
    </source>
</evidence>
<feature type="compositionally biased region" description="Pro residues" evidence="4">
    <location>
        <begin position="1224"/>
        <end position="1234"/>
    </location>
</feature>
<gene>
    <name evidence="6" type="ORF">SLUN_16945</name>
</gene>
<feature type="repeat" description="TPR" evidence="3">
    <location>
        <begin position="696"/>
        <end position="729"/>
    </location>
</feature>
<dbReference type="SUPFAM" id="SSF48452">
    <property type="entry name" value="TPR-like"/>
    <property type="match status" value="3"/>
</dbReference>
<keyword evidence="2 3" id="KW-0802">TPR repeat</keyword>
<feature type="region of interest" description="Disordered" evidence="4">
    <location>
        <begin position="322"/>
        <end position="347"/>
    </location>
</feature>
<feature type="compositionally biased region" description="Basic residues" evidence="4">
    <location>
        <begin position="1332"/>
        <end position="1348"/>
    </location>
</feature>
<evidence type="ECO:0000256" key="2">
    <source>
        <dbReference type="ARBA" id="ARBA00022803"/>
    </source>
</evidence>
<dbReference type="InterPro" id="IPR011990">
    <property type="entry name" value="TPR-like_helical_dom_sf"/>
</dbReference>
<reference evidence="6 7" key="1">
    <citation type="submission" date="2018-01" db="EMBL/GenBank/DDBJ databases">
        <title>Complete genome sequence of Streptomyces lunaelactis MM109T, a Ferroverdin A producer isolated from cave moonmilk deposits.</title>
        <authorList>
            <person name="Naome A."/>
            <person name="Martinet L."/>
            <person name="Maciejewska M."/>
            <person name="Anderssen S."/>
            <person name="Adam D."/>
            <person name="Tenconi E."/>
            <person name="Deflandre B."/>
            <person name="Arguelles-Arias A."/>
            <person name="Calusinska M."/>
            <person name="Copieters W."/>
            <person name="Karim L."/>
            <person name="Hanikenne M."/>
            <person name="Baurain D."/>
            <person name="van Wezel G."/>
            <person name="Smargiasso N."/>
            <person name="de Pauw E."/>
            <person name="Delfosse P."/>
            <person name="Rigali S."/>
        </authorList>
    </citation>
    <scope>NUCLEOTIDE SEQUENCE [LARGE SCALE GENOMIC DNA]</scope>
    <source>
        <strain evidence="6 7">MM109</strain>
    </source>
</reference>
<organism evidence="6 7">
    <name type="scientific">Streptomyces lunaelactis</name>
    <dbReference type="NCBI Taxonomy" id="1535768"/>
    <lineage>
        <taxon>Bacteria</taxon>
        <taxon>Bacillati</taxon>
        <taxon>Actinomycetota</taxon>
        <taxon>Actinomycetes</taxon>
        <taxon>Kitasatosporales</taxon>
        <taxon>Streptomycetaceae</taxon>
        <taxon>Streptomyces</taxon>
    </lineage>
</organism>
<feature type="domain" description="Orc1-like AAA ATPase" evidence="5">
    <location>
        <begin position="19"/>
        <end position="194"/>
    </location>
</feature>
<name>A0A2R4T382_9ACTN</name>
<dbReference type="InterPro" id="IPR050498">
    <property type="entry name" value="Ycf3"/>
</dbReference>
<dbReference type="InterPro" id="IPR019734">
    <property type="entry name" value="TPR_rpt"/>
</dbReference>
<feature type="compositionally biased region" description="Basic residues" evidence="4">
    <location>
        <begin position="1454"/>
        <end position="1466"/>
    </location>
</feature>
<dbReference type="KEGG" id="slk:SLUN_16945"/>
<keyword evidence="7" id="KW-1185">Reference proteome</keyword>
<proteinExistence type="predicted"/>
<feature type="region of interest" description="Disordered" evidence="4">
    <location>
        <begin position="1163"/>
        <end position="1475"/>
    </location>
</feature>
<dbReference type="Gene3D" id="3.40.50.300">
    <property type="entry name" value="P-loop containing nucleotide triphosphate hydrolases"/>
    <property type="match status" value="1"/>
</dbReference>
<evidence type="ECO:0000256" key="1">
    <source>
        <dbReference type="ARBA" id="ARBA00022737"/>
    </source>
</evidence>
<feature type="compositionally biased region" description="Gly residues" evidence="4">
    <location>
        <begin position="1163"/>
        <end position="1172"/>
    </location>
</feature>
<dbReference type="InterPro" id="IPR041664">
    <property type="entry name" value="AAA_16"/>
</dbReference>
<dbReference type="Pfam" id="PF13432">
    <property type="entry name" value="TPR_16"/>
    <property type="match status" value="3"/>
</dbReference>
<dbReference type="Gene3D" id="1.25.40.10">
    <property type="entry name" value="Tetratricopeptide repeat domain"/>
    <property type="match status" value="5"/>
</dbReference>
<dbReference type="Pfam" id="PF13191">
    <property type="entry name" value="AAA_16"/>
    <property type="match status" value="1"/>
</dbReference>
<sequence length="1475" mass="160626">MGSARPSMQELIRRHRQARFVGRRDELAVFRENFAPQDARHRFIFHIHGDAGVGKTSLVRELVSAARGQRALTATLDESVNSVPEAMAAISAQFAQQGQVLKTLDRQLATYRQRRYEAEALSTALLDGQPQQPSAGSTVAAQAGLVALGMVPGVGPLVGGVDPAQLAQSAERLKAALSTRFGKQEDVQLVLDPLKALTPVLVAELNRVAADVPWITLFFDTYERTGPFLDTWLRDLITTDQYGLLPDQVVFTMAGQQPLDLNCWADWIDFVTDLPLAPFTESEARQLLAAKGVVEEDVVRDVLRLSGRLPVLVSTLAASLAGSAGSAGGAGNAGNPENRENRGGVDDPSATAVERFLKWEADPVRRSAALVGALPRRLNEDVFRAAVEGDAAGLFGWLRSLPFVSDRGGRAQYHDVVREPMLRLQRNSSPQRWRAAHTRLAEAFAGWREAAEDGLAADERWAQDAWRELRLEETYHLLCARPRTALPAVLRDGIDACDAGTVPARRWAQAVADAGGDGDSDVLRGWGRDLLAALEDEQDRSVRVLGLILARGEPDDEGRVAALVIRGRDHRNTGRHEEALRDYGQAVTLDGQCRRAYYGRGETYRLMGRREEAVAEFDRALGLDPADTWSLSSRALTHHAAGRDGEALADLDRALEIKPGHVWSLVRRSQVRRALADTEGALADIATAEVLDPGNAWIVGERGEILRYEGRFEEAIAEFDRAFVLDPAYAWALGSRAMAKQALGRTEEALADLERAVELTPDYVWALIRRAEIHRERGDSVREFADLDRAVESERFTEWALAQRGYAHQLAERYEAAIADYDRALALDPDYGYAYVSRGRARQLLRQYEQALADLDRGLELGADTVFALSIRAGVRRALGDLDGELADLDRAVDLAPDNAVHLMLRGEAHRRSGRYEEAIADYDRAAVLTPDDGWVFGSRGQAQRGRGRLAEALPDLAHAAELQPEKAWIAAERGATYQDLGRFEEARAELDRAIALDARYGWAYGRRASLQLAVGRPLRALADLDRLRELGAEGAATHHVRAAACLSLGRPEGALSALGEVPLGEVRPGDEAQGAGHFVLLARAHRGTGDFAAAREAAERLRAVDAGLGEFQLALTVSRTEGLAGAAELWRAWGCARRRARGVGAGGCAAGGVSGRLVHLGEGGGGDGGAGRAPRVRGDGRGGAGASAATAGRCAGRGGRRLTPRLTWRRGSCRGSAPDRAPQSPPRLRPGGPPRGLKSRRPCWGSAPDPAPQTPEGLNLPEAVRGRGLAPGSGRGGQGNTPAYPPRRVDYSAAPGIRSIVRCPGVQGGTRGERSSHSRLGPCRAAGLPRTRARRPARWRHRRRARRGSLLAHPRRDTRGPRTGRPRRLRARARPPRRRHRRHPADPVHRRRADTRPGAPRHRRLAPAHRCAPRASEMGGHPARLGPRRAPQGQRLARPRGVALHPPGPLRGLPHRARRREHGHPRSTQEPRRA</sequence>
<dbReference type="SUPFAM" id="SSF52540">
    <property type="entry name" value="P-loop containing nucleoside triphosphate hydrolases"/>
    <property type="match status" value="1"/>
</dbReference>
<dbReference type="PANTHER" id="PTHR44858:SF1">
    <property type="entry name" value="UDP-N-ACETYLGLUCOSAMINE--PEPTIDE N-ACETYLGLUCOSAMINYLTRANSFERASE SPINDLY-RELATED"/>
    <property type="match status" value="1"/>
</dbReference>
<dbReference type="Pfam" id="PF13181">
    <property type="entry name" value="TPR_8"/>
    <property type="match status" value="1"/>
</dbReference>
<feature type="repeat" description="TPR" evidence="3">
    <location>
        <begin position="900"/>
        <end position="933"/>
    </location>
</feature>
<feature type="repeat" description="TPR" evidence="3">
    <location>
        <begin position="968"/>
        <end position="1001"/>
    </location>
</feature>